<dbReference type="HOGENOM" id="CLU_3047973_0_0_6"/>
<proteinExistence type="predicted"/>
<dbReference type="Proteomes" id="UP000001006">
    <property type="component" value="Plasmid pCP301"/>
</dbReference>
<dbReference type="PATRIC" id="fig|623.157.peg.5339"/>
<geneLocation type="plasmid" evidence="1 2">
    <name>pCP301</name>
</geneLocation>
<evidence type="ECO:0000313" key="1">
    <source>
        <dbReference type="EMBL" id="AAL72541.1"/>
    </source>
</evidence>
<sequence>MTLTTTALNGSSSRRFEGCVWTPPLISHTALHPTSRHWMHSWHTYAGNAEIPGL</sequence>
<gene>
    <name evidence="1" type="ORF">SF_p0111</name>
</gene>
<keyword evidence="2" id="KW-1185">Reference proteome</keyword>
<dbReference type="RefSeq" id="WP_001346193.1">
    <property type="nucleotide sequence ID" value="NC_019197.1"/>
</dbReference>
<dbReference type="KEGG" id="sfl:CP0111"/>
<dbReference type="AlphaFoldDB" id="A0A0H2UST6"/>
<dbReference type="RefSeq" id="NP_858244.1">
    <property type="nucleotide sequence ID" value="NC_004851.1"/>
</dbReference>
<reference evidence="1 2" key="1">
    <citation type="journal article" date="2002" name="Nucleic Acids Res.">
        <title>Genome sequence of Shigella flexneri 2a: insights into pathogenicity through comparison with genomes of Escherichia coli K12 and O157.</title>
        <authorList>
            <person name="Jin Q."/>
            <person name="Yuan Z."/>
            <person name="Xu J."/>
            <person name="Wang Y."/>
            <person name="Shen Y."/>
            <person name="Lu W."/>
            <person name="Wang J."/>
            <person name="Liu H."/>
            <person name="Yang J."/>
            <person name="Yang F."/>
            <person name="Zhang X."/>
            <person name="Zhang J."/>
            <person name="Yang G."/>
            <person name="Wu H."/>
            <person name="Qu D."/>
            <person name="Dong J."/>
            <person name="Sun L."/>
            <person name="Xue Y."/>
            <person name="Zhao A."/>
            <person name="Gao Y."/>
            <person name="Zhu J."/>
            <person name="Kan B."/>
            <person name="Ding K."/>
            <person name="Chen S."/>
            <person name="Cheng H."/>
            <person name="Yao Z."/>
            <person name="He B."/>
            <person name="Chen R."/>
            <person name="Ma D."/>
            <person name="Qiang B."/>
            <person name="Wen Y."/>
            <person name="Hou Y."/>
            <person name="Yu J."/>
        </authorList>
    </citation>
    <scope>NUCLEOTIDE SEQUENCE [LARGE SCALE GENOMIC DNA]</scope>
    <source>
        <strain evidence="2">301 / Serotype 2a</strain>
    </source>
</reference>
<dbReference type="PaxDb" id="198214-CP0111"/>
<protein>
    <submittedName>
        <fullName evidence="1">Uncharacterized protein</fullName>
    </submittedName>
</protein>
<accession>A0A0H2UST6</accession>
<keyword evidence="1" id="KW-0614">Plasmid</keyword>
<organism evidence="1 2">
    <name type="scientific">Shigella flexneri</name>
    <dbReference type="NCBI Taxonomy" id="623"/>
    <lineage>
        <taxon>Bacteria</taxon>
        <taxon>Pseudomonadati</taxon>
        <taxon>Pseudomonadota</taxon>
        <taxon>Gammaproteobacteria</taxon>
        <taxon>Enterobacterales</taxon>
        <taxon>Enterobacteriaceae</taxon>
        <taxon>Shigella</taxon>
    </lineage>
</organism>
<name>A0A0H2UST6_SHIFL</name>
<evidence type="ECO:0000313" key="2">
    <source>
        <dbReference type="Proteomes" id="UP000001006"/>
    </source>
</evidence>
<dbReference type="EMBL" id="AF386526">
    <property type="protein sequence ID" value="AAL72541.1"/>
    <property type="molecule type" value="Genomic_DNA"/>
</dbReference>